<dbReference type="InterPro" id="IPR013149">
    <property type="entry name" value="ADH-like_C"/>
</dbReference>
<organism evidence="2 3">
    <name type="scientific">Aspergillus wentii DTO 134E9</name>
    <dbReference type="NCBI Taxonomy" id="1073089"/>
    <lineage>
        <taxon>Eukaryota</taxon>
        <taxon>Fungi</taxon>
        <taxon>Dikarya</taxon>
        <taxon>Ascomycota</taxon>
        <taxon>Pezizomycotina</taxon>
        <taxon>Eurotiomycetes</taxon>
        <taxon>Eurotiomycetidae</taxon>
        <taxon>Eurotiales</taxon>
        <taxon>Aspergillaceae</taxon>
        <taxon>Aspergillus</taxon>
        <taxon>Aspergillus subgen. Cremei</taxon>
    </lineage>
</organism>
<proteinExistence type="predicted"/>
<name>A0A1L9R5L2_ASPWE</name>
<dbReference type="PANTHER" id="PTHR45033">
    <property type="match status" value="1"/>
</dbReference>
<dbReference type="STRING" id="1073089.A0A1L9R5L2"/>
<dbReference type="Proteomes" id="UP000184383">
    <property type="component" value="Unassembled WGS sequence"/>
</dbReference>
<dbReference type="AlphaFoldDB" id="A0A1L9R5L2"/>
<sequence length="352" mass="37897">MSNLPTYTGGWQRIGTGPEDGSSALTWNGIIPLPNLGPTEVLVKYHSRSMNYPEISIANGTFPWRFPDRVVVPGSDGAGEVIGTGALVSSFTVGDKVILQHYPGFHNGPAPPNNQKIPGTHMDGTLAGHGVWDQSALLPMPAYLTYEEAATLPCSALTAWNCLFGLTPVKAGDYVLTQGSGGVSVFAIQFALKAGAIVIATTSSDEKSAKLRALGAQHVINYRAHPDWGVKAREIAKSRGGCQKVIDIGGAGTIDQSFKCVSRGGEISIVGFVTGGRYKDGPNLLSPLLQVCTVRGVEVGNRLQFEEMMQFMEAWKIRPVLEERRFALKDVKEAYKYFWKGSHVGKMVITNS</sequence>
<dbReference type="InterPro" id="IPR011032">
    <property type="entry name" value="GroES-like_sf"/>
</dbReference>
<dbReference type="EMBL" id="KV878217">
    <property type="protein sequence ID" value="OJJ30194.1"/>
    <property type="molecule type" value="Genomic_DNA"/>
</dbReference>
<accession>A0A1L9R5L2</accession>
<dbReference type="SUPFAM" id="SSF51735">
    <property type="entry name" value="NAD(P)-binding Rossmann-fold domains"/>
    <property type="match status" value="1"/>
</dbReference>
<dbReference type="CDD" id="cd08276">
    <property type="entry name" value="MDR7"/>
    <property type="match status" value="1"/>
</dbReference>
<evidence type="ECO:0000313" key="2">
    <source>
        <dbReference type="EMBL" id="OJJ30194.1"/>
    </source>
</evidence>
<dbReference type="SMART" id="SM00829">
    <property type="entry name" value="PKS_ER"/>
    <property type="match status" value="1"/>
</dbReference>
<dbReference type="SUPFAM" id="SSF50129">
    <property type="entry name" value="GroES-like"/>
    <property type="match status" value="1"/>
</dbReference>
<protein>
    <recommendedName>
        <fullName evidence="1">Enoyl reductase (ER) domain-containing protein</fullName>
    </recommendedName>
</protein>
<feature type="domain" description="Enoyl reductase (ER)" evidence="1">
    <location>
        <begin position="21"/>
        <end position="349"/>
    </location>
</feature>
<evidence type="ECO:0000259" key="1">
    <source>
        <dbReference type="SMART" id="SM00829"/>
    </source>
</evidence>
<dbReference type="GeneID" id="63753961"/>
<dbReference type="InterPro" id="IPR036291">
    <property type="entry name" value="NAD(P)-bd_dom_sf"/>
</dbReference>
<dbReference type="Pfam" id="PF00107">
    <property type="entry name" value="ADH_zinc_N"/>
    <property type="match status" value="1"/>
</dbReference>
<dbReference type="InterPro" id="IPR020843">
    <property type="entry name" value="ER"/>
</dbReference>
<evidence type="ECO:0000313" key="3">
    <source>
        <dbReference type="Proteomes" id="UP000184383"/>
    </source>
</evidence>
<gene>
    <name evidence="2" type="ORF">ASPWEDRAFT_54847</name>
</gene>
<dbReference type="OrthoDB" id="3509362at2759"/>
<dbReference type="InterPro" id="IPR013154">
    <property type="entry name" value="ADH-like_N"/>
</dbReference>
<dbReference type="GO" id="GO:0016491">
    <property type="term" value="F:oxidoreductase activity"/>
    <property type="evidence" value="ECO:0007669"/>
    <property type="project" value="InterPro"/>
</dbReference>
<dbReference type="PANTHER" id="PTHR45033:SF2">
    <property type="entry name" value="ZINC-TYPE ALCOHOL DEHYDROGENASE-LIKE PROTEIN C1773.06C"/>
    <property type="match status" value="1"/>
</dbReference>
<dbReference type="RefSeq" id="XP_040683871.1">
    <property type="nucleotide sequence ID" value="XM_040838113.1"/>
</dbReference>
<dbReference type="Gene3D" id="3.40.50.720">
    <property type="entry name" value="NAD(P)-binding Rossmann-like Domain"/>
    <property type="match status" value="1"/>
</dbReference>
<keyword evidence="3" id="KW-1185">Reference proteome</keyword>
<dbReference type="InterPro" id="IPR052711">
    <property type="entry name" value="Zinc_ADH-like"/>
</dbReference>
<reference evidence="3" key="1">
    <citation type="journal article" date="2017" name="Genome Biol.">
        <title>Comparative genomics reveals high biological diversity and specific adaptations in the industrially and medically important fungal genus Aspergillus.</title>
        <authorList>
            <person name="de Vries R.P."/>
            <person name="Riley R."/>
            <person name="Wiebenga A."/>
            <person name="Aguilar-Osorio G."/>
            <person name="Amillis S."/>
            <person name="Uchima C.A."/>
            <person name="Anderluh G."/>
            <person name="Asadollahi M."/>
            <person name="Askin M."/>
            <person name="Barry K."/>
            <person name="Battaglia E."/>
            <person name="Bayram O."/>
            <person name="Benocci T."/>
            <person name="Braus-Stromeyer S.A."/>
            <person name="Caldana C."/>
            <person name="Canovas D."/>
            <person name="Cerqueira G.C."/>
            <person name="Chen F."/>
            <person name="Chen W."/>
            <person name="Choi C."/>
            <person name="Clum A."/>
            <person name="Dos Santos R.A."/>
            <person name="Damasio A.R."/>
            <person name="Diallinas G."/>
            <person name="Emri T."/>
            <person name="Fekete E."/>
            <person name="Flipphi M."/>
            <person name="Freyberg S."/>
            <person name="Gallo A."/>
            <person name="Gournas C."/>
            <person name="Habgood R."/>
            <person name="Hainaut M."/>
            <person name="Harispe M.L."/>
            <person name="Henrissat B."/>
            <person name="Hilden K.S."/>
            <person name="Hope R."/>
            <person name="Hossain A."/>
            <person name="Karabika E."/>
            <person name="Karaffa L."/>
            <person name="Karanyi Z."/>
            <person name="Krasevec N."/>
            <person name="Kuo A."/>
            <person name="Kusch H."/>
            <person name="LaButti K."/>
            <person name="Lagendijk E.L."/>
            <person name="Lapidus A."/>
            <person name="Levasseur A."/>
            <person name="Lindquist E."/>
            <person name="Lipzen A."/>
            <person name="Logrieco A.F."/>
            <person name="MacCabe A."/>
            <person name="Maekelae M.R."/>
            <person name="Malavazi I."/>
            <person name="Melin P."/>
            <person name="Meyer V."/>
            <person name="Mielnichuk N."/>
            <person name="Miskei M."/>
            <person name="Molnar A.P."/>
            <person name="Mule G."/>
            <person name="Ngan C.Y."/>
            <person name="Orejas M."/>
            <person name="Orosz E."/>
            <person name="Ouedraogo J.P."/>
            <person name="Overkamp K.M."/>
            <person name="Park H.-S."/>
            <person name="Perrone G."/>
            <person name="Piumi F."/>
            <person name="Punt P.J."/>
            <person name="Ram A.F."/>
            <person name="Ramon A."/>
            <person name="Rauscher S."/>
            <person name="Record E."/>
            <person name="Riano-Pachon D.M."/>
            <person name="Robert V."/>
            <person name="Roehrig J."/>
            <person name="Ruller R."/>
            <person name="Salamov A."/>
            <person name="Salih N.S."/>
            <person name="Samson R.A."/>
            <person name="Sandor E."/>
            <person name="Sanguinetti M."/>
            <person name="Schuetze T."/>
            <person name="Sepcic K."/>
            <person name="Shelest E."/>
            <person name="Sherlock G."/>
            <person name="Sophianopoulou V."/>
            <person name="Squina F.M."/>
            <person name="Sun H."/>
            <person name="Susca A."/>
            <person name="Todd R.B."/>
            <person name="Tsang A."/>
            <person name="Unkles S.E."/>
            <person name="van de Wiele N."/>
            <person name="van Rossen-Uffink D."/>
            <person name="Oliveira J.V."/>
            <person name="Vesth T.C."/>
            <person name="Visser J."/>
            <person name="Yu J.-H."/>
            <person name="Zhou M."/>
            <person name="Andersen M.R."/>
            <person name="Archer D.B."/>
            <person name="Baker S.E."/>
            <person name="Benoit I."/>
            <person name="Brakhage A.A."/>
            <person name="Braus G.H."/>
            <person name="Fischer R."/>
            <person name="Frisvad J.C."/>
            <person name="Goldman G.H."/>
            <person name="Houbraken J."/>
            <person name="Oakley B."/>
            <person name="Pocsi I."/>
            <person name="Scazzocchio C."/>
            <person name="Seiboth B."/>
            <person name="vanKuyk P.A."/>
            <person name="Wortman J."/>
            <person name="Dyer P.S."/>
            <person name="Grigoriev I.V."/>
        </authorList>
    </citation>
    <scope>NUCLEOTIDE SEQUENCE [LARGE SCALE GENOMIC DNA]</scope>
    <source>
        <strain evidence="3">DTO 134E9</strain>
    </source>
</reference>
<dbReference type="Pfam" id="PF08240">
    <property type="entry name" value="ADH_N"/>
    <property type="match status" value="1"/>
</dbReference>
<dbReference type="Gene3D" id="3.90.180.10">
    <property type="entry name" value="Medium-chain alcohol dehydrogenases, catalytic domain"/>
    <property type="match status" value="1"/>
</dbReference>
<dbReference type="VEuPathDB" id="FungiDB:ASPWEDRAFT_54847"/>